<name>A0ABQ5PYG6_9BACT</name>
<dbReference type="EMBL" id="BSDC01000001">
    <property type="protein sequence ID" value="GLH67154.1"/>
    <property type="molecule type" value="Genomic_DNA"/>
</dbReference>
<proteinExistence type="predicted"/>
<dbReference type="Proteomes" id="UP001165044">
    <property type="component" value="Unassembled WGS sequence"/>
</dbReference>
<reference evidence="1" key="1">
    <citation type="journal article" date="2023" name="Antonie Van Leeuwenhoek">
        <title>Mesoterricola silvestris gen. nov., sp. nov., Mesoterricola sediminis sp. nov., Geothrix oryzae sp. nov., Geothrix edaphica sp. nov., Geothrix rubra sp. nov., and Geothrix limicola sp. nov., six novel members of Acidobacteriota isolated from soils.</title>
        <authorList>
            <person name="Itoh H."/>
            <person name="Sugisawa Y."/>
            <person name="Mise K."/>
            <person name="Xu Z."/>
            <person name="Kuniyasu M."/>
            <person name="Ushijima N."/>
            <person name="Kawano K."/>
            <person name="Kobayashi E."/>
            <person name="Shiratori Y."/>
            <person name="Masuda Y."/>
            <person name="Senoo K."/>
        </authorList>
    </citation>
    <scope>NUCLEOTIDE SEQUENCE</scope>
    <source>
        <strain evidence="1">Red802</strain>
    </source>
</reference>
<keyword evidence="2" id="KW-1185">Reference proteome</keyword>
<organism evidence="1 2">
    <name type="scientific">Geothrix edaphica</name>
    <dbReference type="NCBI Taxonomy" id="2927976"/>
    <lineage>
        <taxon>Bacteria</taxon>
        <taxon>Pseudomonadati</taxon>
        <taxon>Acidobacteriota</taxon>
        <taxon>Holophagae</taxon>
        <taxon>Holophagales</taxon>
        <taxon>Holophagaceae</taxon>
        <taxon>Geothrix</taxon>
    </lineage>
</organism>
<accession>A0ABQ5PYG6</accession>
<evidence type="ECO:0000313" key="2">
    <source>
        <dbReference type="Proteomes" id="UP001165044"/>
    </source>
</evidence>
<dbReference type="RefSeq" id="WP_285608028.1">
    <property type="nucleotide sequence ID" value="NZ_BSDC01000001.1"/>
</dbReference>
<sequence length="222" mass="24742">MREPNGFVLGLLLAGLPLGAWSPKVHEAQTAKAVRLLPRNLAALLRAHPQELLEGARGVANDQPPTTEQVQAQYRTILRLSEEHRRPGDIVRDLGVLAHMVQLLTDPSATEGLSPLRESFEAYADQNLTHLLVTQEPYWAATGSLDPEPALQRLLATKQERNRRLREHFDDATGRRIGPWDDLSLPFAQLQLAFSNGVHATANLWILAWRAAGDQWEIPSQP</sequence>
<gene>
    <name evidence="1" type="ORF">GETHED_15180</name>
</gene>
<protein>
    <submittedName>
        <fullName evidence="1">Uncharacterized protein</fullName>
    </submittedName>
</protein>
<evidence type="ECO:0000313" key="1">
    <source>
        <dbReference type="EMBL" id="GLH67154.1"/>
    </source>
</evidence>
<comment type="caution">
    <text evidence="1">The sequence shown here is derived from an EMBL/GenBank/DDBJ whole genome shotgun (WGS) entry which is preliminary data.</text>
</comment>